<dbReference type="OrthoDB" id="9798130at2"/>
<dbReference type="RefSeq" id="WP_119909609.1">
    <property type="nucleotide sequence ID" value="NZ_QZCH01000003.1"/>
</dbReference>
<comment type="caution">
    <text evidence="2">The sequence shown here is derived from an EMBL/GenBank/DDBJ whole genome shotgun (WGS) entry which is preliminary data.</text>
</comment>
<keyword evidence="3" id="KW-1185">Reference proteome</keyword>
<evidence type="ECO:0000313" key="3">
    <source>
        <dbReference type="Proteomes" id="UP000283255"/>
    </source>
</evidence>
<feature type="chain" id="PRO_5019189289" evidence="1">
    <location>
        <begin position="19"/>
        <end position="104"/>
    </location>
</feature>
<evidence type="ECO:0000313" key="2">
    <source>
        <dbReference type="EMBL" id="RJG49963.1"/>
    </source>
</evidence>
<dbReference type="Pfam" id="PF07027">
    <property type="entry name" value="DUF1318"/>
    <property type="match status" value="1"/>
</dbReference>
<reference evidence="2 3" key="1">
    <citation type="submission" date="2018-09" db="EMBL/GenBank/DDBJ databases">
        <authorList>
            <person name="Wang F."/>
        </authorList>
    </citation>
    <scope>NUCLEOTIDE SEQUENCE [LARGE SCALE GENOMIC DNA]</scope>
    <source>
        <strain evidence="2 3">PLHSC7-2</strain>
    </source>
</reference>
<dbReference type="AlphaFoldDB" id="A0A418YHW9"/>
<proteinExistence type="predicted"/>
<accession>A0A418YHW9</accession>
<name>A0A418YHW9_9GAMM</name>
<gene>
    <name evidence="2" type="ORF">D1Z90_04780</name>
</gene>
<organism evidence="2 3">
    <name type="scientific">Motilimonas pumila</name>
    <dbReference type="NCBI Taxonomy" id="2303987"/>
    <lineage>
        <taxon>Bacteria</taxon>
        <taxon>Pseudomonadati</taxon>
        <taxon>Pseudomonadota</taxon>
        <taxon>Gammaproteobacteria</taxon>
        <taxon>Alteromonadales</taxon>
        <taxon>Alteromonadales genera incertae sedis</taxon>
        <taxon>Motilimonas</taxon>
    </lineage>
</organism>
<reference evidence="2 3" key="2">
    <citation type="submission" date="2019-01" db="EMBL/GenBank/DDBJ databases">
        <title>Motilimonas pumilus sp. nov., isolated from the gut of sea cucumber (Apostichopus japonicus).</title>
        <authorList>
            <person name="Wang F.-Q."/>
            <person name="Ren L.-H."/>
            <person name="Lin Y.-W."/>
            <person name="Sun G.-H."/>
            <person name="Du Z.-J."/>
            <person name="Zhao J.-X."/>
            <person name="Liu X.-J."/>
            <person name="Liu L.-J."/>
        </authorList>
    </citation>
    <scope>NUCLEOTIDE SEQUENCE [LARGE SCALE GENOMIC DNA]</scope>
    <source>
        <strain evidence="2 3">PLHSC7-2</strain>
    </source>
</reference>
<feature type="signal peptide" evidence="1">
    <location>
        <begin position="1"/>
        <end position="18"/>
    </location>
</feature>
<dbReference type="EMBL" id="QZCH01000003">
    <property type="protein sequence ID" value="RJG49963.1"/>
    <property type="molecule type" value="Genomic_DNA"/>
</dbReference>
<keyword evidence="1" id="KW-0732">Signal</keyword>
<dbReference type="PIRSF" id="PIRSF025560">
    <property type="entry name" value="UCP025560"/>
    <property type="match status" value="1"/>
</dbReference>
<protein>
    <submittedName>
        <fullName evidence="2">DUF1318 domain-containing protein</fullName>
    </submittedName>
</protein>
<sequence>MKKWLILLFCALSFNVMALDLQGAKEKGLVGERPDGMVGVVVQSAEAKQVVKSINAKRLQAYKKIASKNNMSVDQVAVLAGEKAIQKTPKGQFILNGAGKWVKK</sequence>
<evidence type="ECO:0000256" key="1">
    <source>
        <dbReference type="SAM" id="SignalP"/>
    </source>
</evidence>
<dbReference type="InterPro" id="IPR008309">
    <property type="entry name" value="YdbL"/>
</dbReference>
<dbReference type="Proteomes" id="UP000283255">
    <property type="component" value="Unassembled WGS sequence"/>
</dbReference>